<name>A0A0F9PVE9_9ZZZZ</name>
<gene>
    <name evidence="1" type="ORF">LCGC14_0782050</name>
</gene>
<sequence>MFILDQKPQFTVVQPPRQLQEGYLVRFSEKWPSTFSQIRGKTFRIQKTSQIPYDLSYIIPVDDYRDIDLSNGTGSFMENLYPTNDTTLYEVSLGLKLGNYVVHFYLPATQNISGLEQASMINPDVTDAKEKFLGARQPKDSPYDNPQMKFYLVKDLSPLIVRPVILSNVDYELVVLGFVVNKCKIELIPSPTKDELQKAKEIKYYEEITRNW</sequence>
<comment type="caution">
    <text evidence="1">The sequence shown here is derived from an EMBL/GenBank/DDBJ whole genome shotgun (WGS) entry which is preliminary data.</text>
</comment>
<organism evidence="1">
    <name type="scientific">marine sediment metagenome</name>
    <dbReference type="NCBI Taxonomy" id="412755"/>
    <lineage>
        <taxon>unclassified sequences</taxon>
        <taxon>metagenomes</taxon>
        <taxon>ecological metagenomes</taxon>
    </lineage>
</organism>
<evidence type="ECO:0000313" key="1">
    <source>
        <dbReference type="EMBL" id="KKN35595.1"/>
    </source>
</evidence>
<reference evidence="1" key="1">
    <citation type="journal article" date="2015" name="Nature">
        <title>Complex archaea that bridge the gap between prokaryotes and eukaryotes.</title>
        <authorList>
            <person name="Spang A."/>
            <person name="Saw J.H."/>
            <person name="Jorgensen S.L."/>
            <person name="Zaremba-Niedzwiedzka K."/>
            <person name="Martijn J."/>
            <person name="Lind A.E."/>
            <person name="van Eijk R."/>
            <person name="Schleper C."/>
            <person name="Guy L."/>
            <person name="Ettema T.J."/>
        </authorList>
    </citation>
    <scope>NUCLEOTIDE SEQUENCE</scope>
</reference>
<dbReference type="AlphaFoldDB" id="A0A0F9PVE9"/>
<proteinExistence type="predicted"/>
<dbReference type="EMBL" id="LAZR01002027">
    <property type="protein sequence ID" value="KKN35595.1"/>
    <property type="molecule type" value="Genomic_DNA"/>
</dbReference>
<protein>
    <submittedName>
        <fullName evidence="1">Uncharacterized protein</fullName>
    </submittedName>
</protein>
<accession>A0A0F9PVE9</accession>